<dbReference type="EMBL" id="CAJNOC010005136">
    <property type="protein sequence ID" value="CAF1043486.1"/>
    <property type="molecule type" value="Genomic_DNA"/>
</dbReference>
<keyword evidence="3" id="KW-1185">Reference proteome</keyword>
<sequence>MNTDSVFLEANINGKKEQIEIPEYSFKYPTYNHVALSTIKRSIDQPRMNVIYGNQEPGDKDERLGYPIRLIGNVEKMKETLINDHKSGQGEMIKKELSCTSGRENTAGVLKPKKEQFRFNRVRMVPNDWPQHGRLESYLDAVPGLDKFGAKVESSATFNHRSNSGSLYSNARQNDSFKPYGYTHNKV</sequence>
<dbReference type="Proteomes" id="UP000663879">
    <property type="component" value="Unassembled WGS sequence"/>
</dbReference>
<evidence type="ECO:0000313" key="2">
    <source>
        <dbReference type="EMBL" id="CAF1043486.1"/>
    </source>
</evidence>
<name>A0A814JXS3_9BILA</name>
<feature type="compositionally biased region" description="Polar residues" evidence="1">
    <location>
        <begin position="160"/>
        <end position="176"/>
    </location>
</feature>
<comment type="caution">
    <text evidence="2">The sequence shown here is derived from an EMBL/GenBank/DDBJ whole genome shotgun (WGS) entry which is preliminary data.</text>
</comment>
<dbReference type="AlphaFoldDB" id="A0A814JXS3"/>
<gene>
    <name evidence="2" type="ORF">OXX778_LOCUS18467</name>
</gene>
<feature type="region of interest" description="Disordered" evidence="1">
    <location>
        <begin position="160"/>
        <end position="187"/>
    </location>
</feature>
<protein>
    <submittedName>
        <fullName evidence="2">Uncharacterized protein</fullName>
    </submittedName>
</protein>
<organism evidence="2 3">
    <name type="scientific">Brachionus calyciflorus</name>
    <dbReference type="NCBI Taxonomy" id="104777"/>
    <lineage>
        <taxon>Eukaryota</taxon>
        <taxon>Metazoa</taxon>
        <taxon>Spiralia</taxon>
        <taxon>Gnathifera</taxon>
        <taxon>Rotifera</taxon>
        <taxon>Eurotatoria</taxon>
        <taxon>Monogononta</taxon>
        <taxon>Pseudotrocha</taxon>
        <taxon>Ploima</taxon>
        <taxon>Brachionidae</taxon>
        <taxon>Brachionus</taxon>
    </lineage>
</organism>
<accession>A0A814JXS3</accession>
<proteinExistence type="predicted"/>
<evidence type="ECO:0000313" key="3">
    <source>
        <dbReference type="Proteomes" id="UP000663879"/>
    </source>
</evidence>
<reference evidence="2" key="1">
    <citation type="submission" date="2021-02" db="EMBL/GenBank/DDBJ databases">
        <authorList>
            <person name="Nowell W R."/>
        </authorList>
    </citation>
    <scope>NUCLEOTIDE SEQUENCE</scope>
    <source>
        <strain evidence="2">Ploen Becks lab</strain>
    </source>
</reference>
<dbReference type="OrthoDB" id="10323183at2759"/>
<evidence type="ECO:0000256" key="1">
    <source>
        <dbReference type="SAM" id="MobiDB-lite"/>
    </source>
</evidence>